<dbReference type="SUPFAM" id="SSF110849">
    <property type="entry name" value="ParB/Sulfiredoxin"/>
    <property type="match status" value="1"/>
</dbReference>
<dbReference type="InParanoid" id="A0A423PEP6"/>
<dbReference type="AlphaFoldDB" id="A0A423PEP6"/>
<feature type="compositionally biased region" description="Polar residues" evidence="1">
    <location>
        <begin position="305"/>
        <end position="356"/>
    </location>
</feature>
<feature type="region of interest" description="Disordered" evidence="1">
    <location>
        <begin position="1"/>
        <end position="41"/>
    </location>
</feature>
<organism evidence="2 3">
    <name type="scientific">Salinisphaera japonica YTM-1</name>
    <dbReference type="NCBI Taxonomy" id="1209778"/>
    <lineage>
        <taxon>Bacteria</taxon>
        <taxon>Pseudomonadati</taxon>
        <taxon>Pseudomonadota</taxon>
        <taxon>Gammaproteobacteria</taxon>
        <taxon>Salinisphaerales</taxon>
        <taxon>Salinisphaeraceae</taxon>
        <taxon>Salinisphaera</taxon>
    </lineage>
</organism>
<comment type="caution">
    <text evidence="2">The sequence shown here is derived from an EMBL/GenBank/DDBJ whole genome shotgun (WGS) entry which is preliminary data.</text>
</comment>
<name>A0A423PEP6_9GAMM</name>
<feature type="compositionally biased region" description="Polar residues" evidence="1">
    <location>
        <begin position="29"/>
        <end position="40"/>
    </location>
</feature>
<accession>A0A423PEP6</accession>
<dbReference type="InterPro" id="IPR036086">
    <property type="entry name" value="ParB/Sulfiredoxin_sf"/>
</dbReference>
<dbReference type="NCBIfam" id="TIGR03764">
    <property type="entry name" value="ICE_PFGI_1_parB"/>
    <property type="match status" value="1"/>
</dbReference>
<feature type="compositionally biased region" description="Polar residues" evidence="1">
    <location>
        <begin position="383"/>
        <end position="400"/>
    </location>
</feature>
<dbReference type="EMBL" id="AYKG01000068">
    <property type="protein sequence ID" value="ROO24101.1"/>
    <property type="molecule type" value="Genomic_DNA"/>
</dbReference>
<protein>
    <submittedName>
        <fullName evidence="2">Integrating conjugative element ParB</fullName>
    </submittedName>
</protein>
<evidence type="ECO:0000256" key="1">
    <source>
        <dbReference type="SAM" id="MobiDB-lite"/>
    </source>
</evidence>
<dbReference type="RefSeq" id="WP_123659355.1">
    <property type="nucleotide sequence ID" value="NZ_AYKG01000068.1"/>
</dbReference>
<dbReference type="OrthoDB" id="7656008at2"/>
<dbReference type="InterPro" id="IPR022304">
    <property type="entry name" value="ICE_PFGI_1_ParB"/>
</dbReference>
<evidence type="ECO:0000313" key="3">
    <source>
        <dbReference type="Proteomes" id="UP000285310"/>
    </source>
</evidence>
<evidence type="ECO:0000313" key="2">
    <source>
        <dbReference type="EMBL" id="ROO24101.1"/>
    </source>
</evidence>
<proteinExistence type="predicted"/>
<feature type="region of interest" description="Disordered" evidence="1">
    <location>
        <begin position="298"/>
        <end position="405"/>
    </location>
</feature>
<keyword evidence="3" id="KW-1185">Reference proteome</keyword>
<dbReference type="Proteomes" id="UP000285310">
    <property type="component" value="Unassembled WGS sequence"/>
</dbReference>
<reference evidence="2 3" key="1">
    <citation type="submission" date="2013-10" db="EMBL/GenBank/DDBJ databases">
        <title>Salinisphaera japonica YTM-1 Genome Sequencing.</title>
        <authorList>
            <person name="Lai Q."/>
            <person name="Li C."/>
            <person name="Shao Z."/>
        </authorList>
    </citation>
    <scope>NUCLEOTIDE SEQUENCE [LARGE SCALE GENOMIC DNA]</scope>
    <source>
        <strain evidence="2 3">YTM-1</strain>
    </source>
</reference>
<gene>
    <name evidence="2" type="ORF">SAJA_14575</name>
</gene>
<sequence length="570" mass="63393">MSRKRPTADQMDQLLSQPHFRRDDPKASTDPSHAPVTTTPMLVDVDQIVPYDRNPRRSPNDKREKLKAYIRETGFNQVLTITQRPDTDQPGLYMIGVGGNTRLLIIQELWHETGDARFEQVWCQFQPWTGETQTLVAHIQDNDLRGDLTFIDRAIAVQELRAMLKAESGESLSQRALRDRLNALGYQIGRTMIGWYDYTVDTLYPLIPTVLQAGMGRTTIAKIHELQRAFAKAWASLELGDADEAHSLFEQTLQRHDGDMLDLDALRRDLEEELSISADCDMQRASLEFGGALYGRSDSKVEAAPTSNATDQPTEGESSNGSTTAPANETESTPSTDTGSSPNQTASATTQSTDPTDANDHKRSAPPASTGGTAEKKPAEDAASQSGNAATRSVEGSSGTDALPHDLKSLRARTWTLASRIAQGSRLGDVVQPLQTGLGFLVGPIPVEVQQSWHPDIGRSAMCVWWHLATLAEQFARHGRACEVMPTGWTNRPIGQAMRQARDGQQPFSRWQWEQADRDLFADVPPLEPNDMGPVLYQSWPDQRWADWIQLVDTYREIYRATDETPWGEQ</sequence>